<keyword evidence="12" id="KW-1185">Reference proteome</keyword>
<comment type="caution">
    <text evidence="11">The sequence shown here is derived from an EMBL/GenBank/DDBJ whole genome shotgun (WGS) entry which is preliminary data.</text>
</comment>
<dbReference type="InterPro" id="IPR003439">
    <property type="entry name" value="ABC_transporter-like_ATP-bd"/>
</dbReference>
<evidence type="ECO:0000256" key="3">
    <source>
        <dbReference type="ARBA" id="ARBA00022692"/>
    </source>
</evidence>
<dbReference type="PANTHER" id="PTHR24223">
    <property type="entry name" value="ATP-BINDING CASSETTE SUB-FAMILY C"/>
    <property type="match status" value="1"/>
</dbReference>
<keyword evidence="4" id="KW-0547">Nucleotide-binding</keyword>
<dbReference type="Pfam" id="PF00664">
    <property type="entry name" value="ABC_membrane"/>
    <property type="match status" value="1"/>
</dbReference>
<accession>A0A8J6HL25</accession>
<gene>
    <name evidence="11" type="ORF">GEV33_002071</name>
</gene>
<evidence type="ECO:0000256" key="1">
    <source>
        <dbReference type="ARBA" id="ARBA00004370"/>
    </source>
</evidence>
<dbReference type="Proteomes" id="UP000719412">
    <property type="component" value="Unassembled WGS sequence"/>
</dbReference>
<feature type="transmembrane region" description="Helical" evidence="8">
    <location>
        <begin position="215"/>
        <end position="245"/>
    </location>
</feature>
<sequence length="612" mass="69823">MLLDKSAQWKQRTLSANIKYRNTLKNTLTYWPTYFFGKQSLKRLKVELATNKHFSWIIPLFKKGLKKELTEEDIYQTLKRHEADKLVKRLEKAWNDKKNQNVKPSLWKAIWTIFKWDIIFSMCLYFFIEFIVKMSQPLALGKLMGYYSPNSKTSQTDAIIYASVIVVAIFINAERIRNMNEIISGIQVIKIYTWEQPFVKLIDFIRRSEIKLIKIANYLDTLTTSFSFFINRTAIFLCILTYVLTGNNPNAQYVFVVSSFYGMLMSSASLYLPMAVARTLQANVSIKRFENFLQLEEVENKTIVANQVGLRIVEATANWSETSMENTLSNIKLEINPSQVVAIIGPIGSGKSSLLQLCLNELPLISGSVEIGGRISYANQEPWLFGGTIRQNILFGQSMDTDKYKEVIRVCALEEDIAQFPYGDNTIVGERGILLSGGQKARINLARAVYKEADIYLLDDPLSAVDASVGKHLFNNCISGYLKDKCTILVTHQVQYLTSVDKIYLMSNGAIAASGSYSDLQASGEDFTKLLKDTEKHEQPEENNEIETTINTKDEKEQDEEKETRSSGQLSSKVYTTYIRACGTWFNFFLLILLFILTEIFATGADYYIAFW</sequence>
<dbReference type="GO" id="GO:0016887">
    <property type="term" value="F:ATP hydrolysis activity"/>
    <property type="evidence" value="ECO:0007669"/>
    <property type="project" value="InterPro"/>
</dbReference>
<evidence type="ECO:0000256" key="4">
    <source>
        <dbReference type="ARBA" id="ARBA00022741"/>
    </source>
</evidence>
<evidence type="ECO:0000256" key="6">
    <source>
        <dbReference type="ARBA" id="ARBA00022989"/>
    </source>
</evidence>
<feature type="domain" description="ABC transmembrane type-1" evidence="10">
    <location>
        <begin position="172"/>
        <end position="267"/>
    </location>
</feature>
<dbReference type="Gene3D" id="3.40.50.300">
    <property type="entry name" value="P-loop containing nucleotide triphosphate hydrolases"/>
    <property type="match status" value="1"/>
</dbReference>
<evidence type="ECO:0000259" key="9">
    <source>
        <dbReference type="PROSITE" id="PS50893"/>
    </source>
</evidence>
<proteinExistence type="predicted"/>
<dbReference type="PANTHER" id="PTHR24223:SF448">
    <property type="entry name" value="FI20146P1-RELATED"/>
    <property type="match status" value="1"/>
</dbReference>
<dbReference type="GO" id="GO:0005524">
    <property type="term" value="F:ATP binding"/>
    <property type="evidence" value="ECO:0007669"/>
    <property type="project" value="UniProtKB-KW"/>
</dbReference>
<organism evidence="11 12">
    <name type="scientific">Tenebrio molitor</name>
    <name type="common">Yellow mealworm beetle</name>
    <dbReference type="NCBI Taxonomy" id="7067"/>
    <lineage>
        <taxon>Eukaryota</taxon>
        <taxon>Metazoa</taxon>
        <taxon>Ecdysozoa</taxon>
        <taxon>Arthropoda</taxon>
        <taxon>Hexapoda</taxon>
        <taxon>Insecta</taxon>
        <taxon>Pterygota</taxon>
        <taxon>Neoptera</taxon>
        <taxon>Endopterygota</taxon>
        <taxon>Coleoptera</taxon>
        <taxon>Polyphaga</taxon>
        <taxon>Cucujiformia</taxon>
        <taxon>Tenebrionidae</taxon>
        <taxon>Tenebrio</taxon>
    </lineage>
</organism>
<dbReference type="SUPFAM" id="SSF90123">
    <property type="entry name" value="ABC transporter transmembrane region"/>
    <property type="match status" value="1"/>
</dbReference>
<dbReference type="PROSITE" id="PS50929">
    <property type="entry name" value="ABC_TM1F"/>
    <property type="match status" value="1"/>
</dbReference>
<dbReference type="SUPFAM" id="SSF52540">
    <property type="entry name" value="P-loop containing nucleoside triphosphate hydrolases"/>
    <property type="match status" value="1"/>
</dbReference>
<feature type="domain" description="ABC transporter" evidence="9">
    <location>
        <begin position="310"/>
        <end position="533"/>
    </location>
</feature>
<keyword evidence="3 8" id="KW-0812">Transmembrane</keyword>
<dbReference type="InterPro" id="IPR036640">
    <property type="entry name" value="ABC1_TM_sf"/>
</dbReference>
<dbReference type="AlphaFoldDB" id="A0A8J6HL25"/>
<feature type="transmembrane region" description="Helical" evidence="8">
    <location>
        <begin position="588"/>
        <end position="610"/>
    </location>
</feature>
<dbReference type="InterPro" id="IPR017871">
    <property type="entry name" value="ABC_transporter-like_CS"/>
</dbReference>
<keyword evidence="5" id="KW-0067">ATP-binding</keyword>
<keyword evidence="7 8" id="KW-0472">Membrane</keyword>
<feature type="transmembrane region" description="Helical" evidence="8">
    <location>
        <begin position="251"/>
        <end position="272"/>
    </location>
</feature>
<evidence type="ECO:0000256" key="7">
    <source>
        <dbReference type="ARBA" id="ARBA00023136"/>
    </source>
</evidence>
<dbReference type="FunFam" id="3.40.50.300:FF:000482">
    <property type="entry name" value="Multidrug resistance-associated protein member 4"/>
    <property type="match status" value="1"/>
</dbReference>
<keyword evidence="2" id="KW-0813">Transport</keyword>
<feature type="transmembrane region" description="Helical" evidence="8">
    <location>
        <begin position="158"/>
        <end position="173"/>
    </location>
</feature>
<keyword evidence="6 8" id="KW-1133">Transmembrane helix</keyword>
<dbReference type="PROSITE" id="PS50893">
    <property type="entry name" value="ABC_TRANSPORTER_2"/>
    <property type="match status" value="1"/>
</dbReference>
<evidence type="ECO:0000256" key="2">
    <source>
        <dbReference type="ARBA" id="ARBA00022448"/>
    </source>
</evidence>
<name>A0A8J6HL25_TENMO</name>
<evidence type="ECO:0000313" key="11">
    <source>
        <dbReference type="EMBL" id="KAH0820720.1"/>
    </source>
</evidence>
<dbReference type="PROSITE" id="PS00211">
    <property type="entry name" value="ABC_TRANSPORTER_1"/>
    <property type="match status" value="1"/>
</dbReference>
<evidence type="ECO:0000256" key="8">
    <source>
        <dbReference type="SAM" id="Phobius"/>
    </source>
</evidence>
<dbReference type="GO" id="GO:0016020">
    <property type="term" value="C:membrane"/>
    <property type="evidence" value="ECO:0007669"/>
    <property type="project" value="UniProtKB-SubCell"/>
</dbReference>
<dbReference type="Gene3D" id="1.20.1560.10">
    <property type="entry name" value="ABC transporter type 1, transmembrane domain"/>
    <property type="match status" value="1"/>
</dbReference>
<evidence type="ECO:0000256" key="5">
    <source>
        <dbReference type="ARBA" id="ARBA00022840"/>
    </source>
</evidence>
<dbReference type="InterPro" id="IPR003593">
    <property type="entry name" value="AAA+_ATPase"/>
</dbReference>
<dbReference type="InterPro" id="IPR050173">
    <property type="entry name" value="ABC_transporter_C-like"/>
</dbReference>
<dbReference type="SMART" id="SM00382">
    <property type="entry name" value="AAA"/>
    <property type="match status" value="1"/>
</dbReference>
<dbReference type="GO" id="GO:0140359">
    <property type="term" value="F:ABC-type transporter activity"/>
    <property type="evidence" value="ECO:0007669"/>
    <property type="project" value="InterPro"/>
</dbReference>
<dbReference type="CDD" id="cd03250">
    <property type="entry name" value="ABCC_MRP_domain1"/>
    <property type="match status" value="1"/>
</dbReference>
<dbReference type="InterPro" id="IPR027417">
    <property type="entry name" value="P-loop_NTPase"/>
</dbReference>
<evidence type="ECO:0000313" key="12">
    <source>
        <dbReference type="Proteomes" id="UP000719412"/>
    </source>
</evidence>
<comment type="subcellular location">
    <subcellularLocation>
        <location evidence="1">Membrane</location>
    </subcellularLocation>
</comment>
<dbReference type="EMBL" id="JABDTM020011032">
    <property type="protein sequence ID" value="KAH0820720.1"/>
    <property type="molecule type" value="Genomic_DNA"/>
</dbReference>
<protein>
    <submittedName>
        <fullName evidence="11">Uncharacterized protein</fullName>
    </submittedName>
</protein>
<reference evidence="11" key="1">
    <citation type="journal article" date="2020" name="J Insects Food Feed">
        <title>The yellow mealworm (Tenebrio molitor) genome: a resource for the emerging insects as food and feed industry.</title>
        <authorList>
            <person name="Eriksson T."/>
            <person name="Andere A."/>
            <person name="Kelstrup H."/>
            <person name="Emery V."/>
            <person name="Picard C."/>
        </authorList>
    </citation>
    <scope>NUCLEOTIDE SEQUENCE</scope>
    <source>
        <strain evidence="11">Stoneville</strain>
        <tissue evidence="11">Whole head</tissue>
    </source>
</reference>
<reference evidence="11" key="2">
    <citation type="submission" date="2021-08" db="EMBL/GenBank/DDBJ databases">
        <authorList>
            <person name="Eriksson T."/>
        </authorList>
    </citation>
    <scope>NUCLEOTIDE SEQUENCE</scope>
    <source>
        <strain evidence="11">Stoneville</strain>
        <tissue evidence="11">Whole head</tissue>
    </source>
</reference>
<dbReference type="Pfam" id="PF00005">
    <property type="entry name" value="ABC_tran"/>
    <property type="match status" value="1"/>
</dbReference>
<evidence type="ECO:0000259" key="10">
    <source>
        <dbReference type="PROSITE" id="PS50929"/>
    </source>
</evidence>
<dbReference type="InterPro" id="IPR011527">
    <property type="entry name" value="ABC1_TM_dom"/>
</dbReference>